<evidence type="ECO:0000256" key="2">
    <source>
        <dbReference type="ARBA" id="ARBA00022771"/>
    </source>
</evidence>
<keyword evidence="1" id="KW-0479">Metal-binding</keyword>
<feature type="repeat" description="ANK" evidence="4">
    <location>
        <begin position="345"/>
        <end position="377"/>
    </location>
</feature>
<dbReference type="InterPro" id="IPR036770">
    <property type="entry name" value="Ankyrin_rpt-contain_sf"/>
</dbReference>
<dbReference type="AlphaFoldDB" id="A0AAD3DBK9"/>
<evidence type="ECO:0000259" key="6">
    <source>
        <dbReference type="PROSITE" id="PS50865"/>
    </source>
</evidence>
<keyword evidence="2 5" id="KW-0863">Zinc-finger</keyword>
<reference evidence="7 8" key="1">
    <citation type="journal article" date="2021" name="Sci. Rep.">
        <title>The genome of the diatom Chaetoceros tenuissimus carries an ancient integrated fragment of an extant virus.</title>
        <authorList>
            <person name="Hongo Y."/>
            <person name="Kimura K."/>
            <person name="Takaki Y."/>
            <person name="Yoshida Y."/>
            <person name="Baba S."/>
            <person name="Kobayashi G."/>
            <person name="Nagasaki K."/>
            <person name="Hano T."/>
            <person name="Tomaru Y."/>
        </authorList>
    </citation>
    <scope>NUCLEOTIDE SEQUENCE [LARGE SCALE GENOMIC DNA]</scope>
    <source>
        <strain evidence="7 8">NIES-3715</strain>
    </source>
</reference>
<dbReference type="PROSITE" id="PS50088">
    <property type="entry name" value="ANK_REPEAT"/>
    <property type="match status" value="1"/>
</dbReference>
<dbReference type="InterPro" id="IPR002893">
    <property type="entry name" value="Znf_MYND"/>
</dbReference>
<dbReference type="Pfam" id="PF12796">
    <property type="entry name" value="Ank_2"/>
    <property type="match status" value="1"/>
</dbReference>
<evidence type="ECO:0000313" key="7">
    <source>
        <dbReference type="EMBL" id="GFH61388.1"/>
    </source>
</evidence>
<dbReference type="SUPFAM" id="SSF48403">
    <property type="entry name" value="Ankyrin repeat"/>
    <property type="match status" value="1"/>
</dbReference>
<dbReference type="PROSITE" id="PS50865">
    <property type="entry name" value="ZF_MYND_2"/>
    <property type="match status" value="1"/>
</dbReference>
<organism evidence="7 8">
    <name type="scientific">Chaetoceros tenuissimus</name>
    <dbReference type="NCBI Taxonomy" id="426638"/>
    <lineage>
        <taxon>Eukaryota</taxon>
        <taxon>Sar</taxon>
        <taxon>Stramenopiles</taxon>
        <taxon>Ochrophyta</taxon>
        <taxon>Bacillariophyta</taxon>
        <taxon>Coscinodiscophyceae</taxon>
        <taxon>Chaetocerotophycidae</taxon>
        <taxon>Chaetocerotales</taxon>
        <taxon>Chaetocerotaceae</taxon>
        <taxon>Chaetoceros</taxon>
    </lineage>
</organism>
<name>A0AAD3DBK9_9STRA</name>
<proteinExistence type="predicted"/>
<gene>
    <name evidence="7" type="ORF">CTEN210_17864</name>
</gene>
<protein>
    <recommendedName>
        <fullName evidence="6">MYND-type domain-containing protein</fullName>
    </recommendedName>
</protein>
<keyword evidence="4" id="KW-0040">ANK repeat</keyword>
<feature type="domain" description="MYND-type" evidence="6">
    <location>
        <begin position="98"/>
        <end position="140"/>
    </location>
</feature>
<dbReference type="SUPFAM" id="SSF144232">
    <property type="entry name" value="HIT/MYND zinc finger-like"/>
    <property type="match status" value="1"/>
</dbReference>
<keyword evidence="8" id="KW-1185">Reference proteome</keyword>
<evidence type="ECO:0000256" key="4">
    <source>
        <dbReference type="PROSITE-ProRule" id="PRU00023"/>
    </source>
</evidence>
<dbReference type="SMART" id="SM00248">
    <property type="entry name" value="ANK"/>
    <property type="match status" value="3"/>
</dbReference>
<dbReference type="Gene3D" id="1.25.40.20">
    <property type="entry name" value="Ankyrin repeat-containing domain"/>
    <property type="match status" value="1"/>
</dbReference>
<accession>A0AAD3DBK9</accession>
<evidence type="ECO:0000256" key="1">
    <source>
        <dbReference type="ARBA" id="ARBA00022723"/>
    </source>
</evidence>
<evidence type="ECO:0000313" key="8">
    <source>
        <dbReference type="Proteomes" id="UP001054902"/>
    </source>
</evidence>
<dbReference type="GO" id="GO:0008270">
    <property type="term" value="F:zinc ion binding"/>
    <property type="evidence" value="ECO:0007669"/>
    <property type="project" value="UniProtKB-KW"/>
</dbReference>
<evidence type="ECO:0000256" key="3">
    <source>
        <dbReference type="ARBA" id="ARBA00022833"/>
    </source>
</evidence>
<dbReference type="Pfam" id="PF01753">
    <property type="entry name" value="zf-MYND"/>
    <property type="match status" value="1"/>
</dbReference>
<evidence type="ECO:0000256" key="5">
    <source>
        <dbReference type="PROSITE-ProRule" id="PRU00134"/>
    </source>
</evidence>
<comment type="caution">
    <text evidence="7">The sequence shown here is derived from an EMBL/GenBank/DDBJ whole genome shotgun (WGS) entry which is preliminary data.</text>
</comment>
<dbReference type="Proteomes" id="UP001054902">
    <property type="component" value="Unassembled WGS sequence"/>
</dbReference>
<dbReference type="Gene3D" id="6.10.140.2220">
    <property type="match status" value="1"/>
</dbReference>
<dbReference type="InterPro" id="IPR002110">
    <property type="entry name" value="Ankyrin_rpt"/>
</dbReference>
<keyword evidence="3" id="KW-0862">Zinc</keyword>
<dbReference type="EMBL" id="BLLK01000074">
    <property type="protein sequence ID" value="GFH61388.1"/>
    <property type="molecule type" value="Genomic_DNA"/>
</dbReference>
<sequence length="464" mass="51468">MSDDDKKLCSACNQNLSKENFSKKQFQAKSQRRCKTCVEQNVEISIQKVTQNMSEAKISTSSKKKKSKNKPVYAGTQEGMCKPSSGQDFVAQLAHDLCVWCGKVEEDGGEKLMRCEGCKNVLYCSRTCQKCAYPEHKLVCEKFKDDYKASKKERKAAKTRMGDTKVKNFSSSEASGYGSIGVNCNALNNGKALYLVTYNGEIRGNEQPGHYFASPQAEEGIKNALGIAGFNKIAQGMRMQTMQAIGSFSRSEYFSDVSEMNPIDQFLLSCGVFNDIDRAKNMLPYVLHQISISGRKPDGSVPDIGDITVRGYGLNALEWASRRGNFAIAEWLATDERTKVMLTRKDSAPVAWACYTGKVELAKMLVEKGADSKATAEKVFNYKPPMHLATENGQLLALKYLVEECDHDINSLDPFGNDVRACLRVNNKSWTEVAGCVACDDYAKSKGVEGDIKSRKTKTAREMF</sequence>